<dbReference type="SUPFAM" id="SSF48371">
    <property type="entry name" value="ARM repeat"/>
    <property type="match status" value="1"/>
</dbReference>
<dbReference type="PANTHER" id="PTHR46844">
    <property type="entry name" value="SLR5058 PROTEIN"/>
    <property type="match status" value="1"/>
</dbReference>
<sequence>MSEQAKKNLSGGSATAGGINFQAATSAIVYSHILDGSPLSWLNGLINDTPIALAAETGQAGDDIALEFSNGMRAEAQVKKGLNKSKRLWEPLIELATAINEKKLDYGVLVVCPESSNSIKSELSKDIIRVGQGRTDNLKDITVDFLSRLDAYQLPHENVCKRIRIVVSNALLSDSSSIELAKTKLATICSSSEEAENAWSKLYEDATRIIELRGRRDCSDLLQILTSNRVSLSSHISNHSPIPFINKIVVWSKSAYSQFSIFGIDQPLLIDESWIPIKTIVQENNPAVIEDIEGALNSYHEWEKKSSSRDAVDVNPTTIGLYFRLCVIVAGPGMGKTTLLKKLFRTYNSQNRPSIIVRLPLLVARMNQTGAGFEESIFSLGLDTAGITAKEAIDSNFKDWVLLFDGLDECGHHQESISQSIVNYTSNFPSIRVIITTRPVGYQTTLLKKWRHYEMLPLEEQQAQNNIELLICNLYENEQEKLDKTIKFIKSELEKSKYSKAIIRSPLLMGLTVSLATKKISLGKTKTELYKNLFELIEGSPSNRQIDTDIPTAVQDYFISYLGWQLIKHPTASLAVILKNVSNQIKSELDCPQLKARSICDKCANYWEERGVIEKIHHSKDSLYTFIHKTFMEYAAGRYLASLSEDLLLQEISSLDYRPSVEEVLIFAGSLGITDSIANILLNNHYENRKKSLDMLLEITVSAEHPPSEKIREAAFQEAVNKVISLDKNDAYEYASKLVIACDNFPLEITKYTDQHINSNQYWTKLSCITFSLIAETYSETEALIEFLIDFYKRTRGSSLSSSLSGALVLGSNSSTLVKNAFVKSAVKHIFNNCSLEKAKDIFSSTILNNGHQSMGLIQELYHFFKSVGHVEISKELYRFDHNALLDGFNNPEFRKRDIKATKGLCETLIIPSFTGEANSSNNELLLDLSAFLSASNYGNTVLSDVLHWPEKSFDDPIREVFKGVSLASGISRTGLHLDATALLETISSSDSFDSQLAMFNRTVHIDIEPDWDSIQYSDLDSEKIEKAMYCGRRWIAWLAGNLLLKLHNNEGLSRLIKRLLKNGEYTTLLITSYMIPYLDNNDEVRSTILNRLKDKLIPGCQFLYAPLAKVIITLDQDVMDAVSKGFFNSGPITAIEAAKLAGKFSASENDHLYKTLIEAYTFWIENEEPYPTEGGVVPDSPREELLTTLLKMKKPSNNDLMGYLSDPRRDVRDIAENHLISRMEADTSLREKLISATREEIIDPIYLSKAIKKNTAFSSLQIDSICEMINHENSKVRYAAFNILHTNHVSSEMLRKWLEVAMKDANDEIRESAVLLESRL</sequence>
<name>A0A380AE68_9GAMM</name>
<protein>
    <submittedName>
        <fullName evidence="2">Predicted NTPase (NACHT family)</fullName>
    </submittedName>
</protein>
<evidence type="ECO:0000313" key="2">
    <source>
        <dbReference type="EMBL" id="SUI78967.1"/>
    </source>
</evidence>
<dbReference type="Gene3D" id="3.40.50.300">
    <property type="entry name" value="P-loop containing nucleotide triphosphate hydrolases"/>
    <property type="match status" value="1"/>
</dbReference>
<keyword evidence="3" id="KW-1185">Reference proteome</keyword>
<evidence type="ECO:0000259" key="1">
    <source>
        <dbReference type="Pfam" id="PF05729"/>
    </source>
</evidence>
<accession>A0A380AE68</accession>
<proteinExistence type="predicted"/>
<dbReference type="InterPro" id="IPR027417">
    <property type="entry name" value="P-loop_NTPase"/>
</dbReference>
<dbReference type="RefSeq" id="WP_115389870.1">
    <property type="nucleotide sequence ID" value="NZ_JADZHC010000066.1"/>
</dbReference>
<evidence type="ECO:0000313" key="3">
    <source>
        <dbReference type="Proteomes" id="UP000254069"/>
    </source>
</evidence>
<dbReference type="PANTHER" id="PTHR46844:SF1">
    <property type="entry name" value="SLR5058 PROTEIN"/>
    <property type="match status" value="1"/>
</dbReference>
<dbReference type="EMBL" id="UGYO01000001">
    <property type="protein sequence ID" value="SUI78967.1"/>
    <property type="molecule type" value="Genomic_DNA"/>
</dbReference>
<dbReference type="InterPro" id="IPR016024">
    <property type="entry name" value="ARM-type_fold"/>
</dbReference>
<dbReference type="SUPFAM" id="SSF52540">
    <property type="entry name" value="P-loop containing nucleoside triphosphate hydrolases"/>
    <property type="match status" value="1"/>
</dbReference>
<feature type="domain" description="NACHT" evidence="1">
    <location>
        <begin position="326"/>
        <end position="465"/>
    </location>
</feature>
<dbReference type="Pfam" id="PF05729">
    <property type="entry name" value="NACHT"/>
    <property type="match status" value="1"/>
</dbReference>
<reference evidence="2 3" key="1">
    <citation type="submission" date="2018-06" db="EMBL/GenBank/DDBJ databases">
        <authorList>
            <consortium name="Pathogen Informatics"/>
            <person name="Doyle S."/>
        </authorList>
    </citation>
    <scope>NUCLEOTIDE SEQUENCE [LARGE SCALE GENOMIC DNA]</scope>
    <source>
        <strain evidence="2 3">NCTC10738</strain>
    </source>
</reference>
<dbReference type="Proteomes" id="UP000254069">
    <property type="component" value="Unassembled WGS sequence"/>
</dbReference>
<gene>
    <name evidence="2" type="ORF">NCTC10738_02691</name>
</gene>
<organism evidence="2 3">
    <name type="scientific">Shewanella algae</name>
    <dbReference type="NCBI Taxonomy" id="38313"/>
    <lineage>
        <taxon>Bacteria</taxon>
        <taxon>Pseudomonadati</taxon>
        <taxon>Pseudomonadota</taxon>
        <taxon>Gammaproteobacteria</taxon>
        <taxon>Alteromonadales</taxon>
        <taxon>Shewanellaceae</taxon>
        <taxon>Shewanella</taxon>
    </lineage>
</organism>
<dbReference type="InterPro" id="IPR007111">
    <property type="entry name" value="NACHT_NTPase"/>
</dbReference>